<feature type="binding site" evidence="3">
    <location>
        <begin position="29"/>
        <end position="30"/>
    </location>
    <ligand>
        <name>substrate</name>
    </ligand>
</feature>
<dbReference type="GO" id="GO:0016740">
    <property type="term" value="F:transferase activity"/>
    <property type="evidence" value="ECO:0007669"/>
    <property type="project" value="UniProtKB-KW"/>
</dbReference>
<dbReference type="KEGG" id="tao:THIAE_04320"/>
<name>W0DV05_9GAMM</name>
<dbReference type="PANTHER" id="PTHR43300">
    <property type="entry name" value="ACETYLTRANSFERASE"/>
    <property type="match status" value="1"/>
</dbReference>
<feature type="binding site" evidence="3">
    <location>
        <position position="67"/>
    </location>
    <ligand>
        <name>substrate</name>
    </ligand>
</feature>
<comment type="similarity">
    <text evidence="1">Belongs to the transferase hexapeptide repeat family.</text>
</comment>
<accession>W0DV05</accession>
<dbReference type="OrthoDB" id="9794407at2"/>
<dbReference type="PANTHER" id="PTHR43300:SF10">
    <property type="entry name" value="2,3,4,5-TETRAHYDROPYRIDINE-2,6-DICARBOXYLATE N-ACETYLTRANSFERASE"/>
    <property type="match status" value="1"/>
</dbReference>
<dbReference type="InterPro" id="IPR011004">
    <property type="entry name" value="Trimer_LpxA-like_sf"/>
</dbReference>
<dbReference type="Pfam" id="PF00132">
    <property type="entry name" value="Hexapep"/>
    <property type="match status" value="2"/>
</dbReference>
<dbReference type="CDD" id="cd03360">
    <property type="entry name" value="LbH_AT_putative"/>
    <property type="match status" value="1"/>
</dbReference>
<dbReference type="EMBL" id="CP007030">
    <property type="protein sequence ID" value="AHF01118.1"/>
    <property type="molecule type" value="Genomic_DNA"/>
</dbReference>
<evidence type="ECO:0000313" key="5">
    <source>
        <dbReference type="EMBL" id="AHF01118.1"/>
    </source>
</evidence>
<keyword evidence="5" id="KW-0808">Transferase</keyword>
<gene>
    <name evidence="5" type="ORF">THIAE_04320</name>
</gene>
<evidence type="ECO:0000256" key="2">
    <source>
        <dbReference type="PIRSR" id="PIRSR620019-1"/>
    </source>
</evidence>
<dbReference type="InterPro" id="IPR001451">
    <property type="entry name" value="Hexapep"/>
</dbReference>
<keyword evidence="6" id="KW-1185">Reference proteome</keyword>
<dbReference type="NCBIfam" id="TIGR03570">
    <property type="entry name" value="NeuD_NnaD"/>
    <property type="match status" value="1"/>
</dbReference>
<evidence type="ECO:0000256" key="3">
    <source>
        <dbReference type="PIRSR" id="PIRSR620019-2"/>
    </source>
</evidence>
<protein>
    <submittedName>
        <fullName evidence="5">Transferase</fullName>
    </submittedName>
</protein>
<dbReference type="InterPro" id="IPR020019">
    <property type="entry name" value="AcTrfase_PglD-like"/>
</dbReference>
<evidence type="ECO:0000259" key="4">
    <source>
        <dbReference type="Pfam" id="PF17836"/>
    </source>
</evidence>
<dbReference type="RefSeq" id="WP_006459086.1">
    <property type="nucleotide sequence ID" value="NZ_CP007030.1"/>
</dbReference>
<dbReference type="Proteomes" id="UP000005380">
    <property type="component" value="Chromosome"/>
</dbReference>
<organism evidence="5 6">
    <name type="scientific">Thiomicrospira aerophila AL3</name>
    <dbReference type="NCBI Taxonomy" id="717772"/>
    <lineage>
        <taxon>Bacteria</taxon>
        <taxon>Pseudomonadati</taxon>
        <taxon>Pseudomonadota</taxon>
        <taxon>Gammaproteobacteria</taxon>
        <taxon>Thiotrichales</taxon>
        <taxon>Piscirickettsiaceae</taxon>
        <taxon>Thiomicrospira</taxon>
    </lineage>
</organism>
<dbReference type="SUPFAM" id="SSF51161">
    <property type="entry name" value="Trimeric LpxA-like enzymes"/>
    <property type="match status" value="1"/>
</dbReference>
<dbReference type="eggNOG" id="COG0110">
    <property type="taxonomic scope" value="Bacteria"/>
</dbReference>
<dbReference type="InterPro" id="IPR041561">
    <property type="entry name" value="PglD_N"/>
</dbReference>
<dbReference type="HOGENOM" id="CLU_081811_2_0_6"/>
<feature type="domain" description="PglD N-terminal" evidence="4">
    <location>
        <begin position="2"/>
        <end position="79"/>
    </location>
</feature>
<evidence type="ECO:0000256" key="1">
    <source>
        <dbReference type="ARBA" id="ARBA00007274"/>
    </source>
</evidence>
<feature type="active site" description="Proton acceptor" evidence="2">
    <location>
        <position position="135"/>
    </location>
</feature>
<dbReference type="Pfam" id="PF17836">
    <property type="entry name" value="PglD_N"/>
    <property type="match status" value="1"/>
</dbReference>
<dbReference type="InParanoid" id="W0DV05"/>
<proteinExistence type="inferred from homology"/>
<dbReference type="AlphaFoldDB" id="W0DV05"/>
<dbReference type="InterPro" id="IPR050179">
    <property type="entry name" value="Trans_hexapeptide_repeat"/>
</dbReference>
<reference evidence="5 6" key="1">
    <citation type="submission" date="2013-12" db="EMBL/GenBank/DDBJ databases">
        <authorList>
            <consortium name="DOE Joint Genome Institute"/>
            <person name="Kappler U."/>
            <person name="Huntemann M."/>
            <person name="Han J."/>
            <person name="Chen A."/>
            <person name="Kyrpides N."/>
            <person name="Mavromatis K."/>
            <person name="Markowitz V."/>
            <person name="Palaniappan K."/>
            <person name="Ivanova N."/>
            <person name="Schaumberg A."/>
            <person name="Pati A."/>
            <person name="Liolios K."/>
            <person name="Nordberg H.P."/>
            <person name="Cantor M.N."/>
            <person name="Hua S.X."/>
            <person name="Woyke T."/>
        </authorList>
    </citation>
    <scope>NUCLEOTIDE SEQUENCE [LARGE SCALE GENOMIC DNA]</scope>
    <source>
        <strain evidence="6">AL2</strain>
    </source>
</reference>
<dbReference type="Gene3D" id="2.160.10.10">
    <property type="entry name" value="Hexapeptide repeat proteins"/>
    <property type="match status" value="1"/>
</dbReference>
<evidence type="ECO:0000313" key="6">
    <source>
        <dbReference type="Proteomes" id="UP000005380"/>
    </source>
</evidence>
<dbReference type="STRING" id="717772.THIAE_04320"/>
<feature type="site" description="Increases basicity of active site His" evidence="2">
    <location>
        <position position="136"/>
    </location>
</feature>
<sequence>MVVIGAKGFAKELLEILYENGVHEICFFDDVTKVVPKTLYGKYPVITDIEELAEVLKLSPNFIIGVGGTVIREKVAQKIISVGGRLQSLVSNKASVGHFGTTYSDGTVILNGAIITNDVTIGEGCIINKSSILSHDVTIGNYCEVSPGARLLGRVIIDDYTSVGTNAVILPSVKIGRNCVIGAGAVVTKDVPDNQAVVGIPAKAINSKC</sequence>
<dbReference type="Gene3D" id="3.40.50.20">
    <property type="match status" value="1"/>
</dbReference>